<evidence type="ECO:0000313" key="1">
    <source>
        <dbReference type="EMBL" id="GGS58836.1"/>
    </source>
</evidence>
<dbReference type="EMBL" id="BMSL01000022">
    <property type="protein sequence ID" value="GGS58836.1"/>
    <property type="molecule type" value="Genomic_DNA"/>
</dbReference>
<comment type="caution">
    <text evidence="1">The sequence shown here is derived from an EMBL/GenBank/DDBJ whole genome shotgun (WGS) entry which is preliminary data.</text>
</comment>
<proteinExistence type="predicted"/>
<dbReference type="AlphaFoldDB" id="A0A918GU36"/>
<gene>
    <name evidence="1" type="ORF">GCM10010238_55150</name>
</gene>
<organism evidence="1 2">
    <name type="scientific">Streptomyces griseoviridis</name>
    <dbReference type="NCBI Taxonomy" id="45398"/>
    <lineage>
        <taxon>Bacteria</taxon>
        <taxon>Bacillati</taxon>
        <taxon>Actinomycetota</taxon>
        <taxon>Actinomycetes</taxon>
        <taxon>Kitasatosporales</taxon>
        <taxon>Streptomycetaceae</taxon>
        <taxon>Streptomyces</taxon>
    </lineage>
</organism>
<reference evidence="1" key="2">
    <citation type="submission" date="2020-09" db="EMBL/GenBank/DDBJ databases">
        <authorList>
            <person name="Sun Q."/>
            <person name="Ohkuma M."/>
        </authorList>
    </citation>
    <scope>NUCLEOTIDE SEQUENCE</scope>
    <source>
        <strain evidence="1">JCM 4234</strain>
    </source>
</reference>
<dbReference type="Proteomes" id="UP000653493">
    <property type="component" value="Unassembled WGS sequence"/>
</dbReference>
<reference evidence="1" key="1">
    <citation type="journal article" date="2014" name="Int. J. Syst. Evol. Microbiol.">
        <title>Complete genome sequence of Corynebacterium casei LMG S-19264T (=DSM 44701T), isolated from a smear-ripened cheese.</title>
        <authorList>
            <consortium name="US DOE Joint Genome Institute (JGI-PGF)"/>
            <person name="Walter F."/>
            <person name="Albersmeier A."/>
            <person name="Kalinowski J."/>
            <person name="Ruckert C."/>
        </authorList>
    </citation>
    <scope>NUCLEOTIDE SEQUENCE</scope>
    <source>
        <strain evidence="1">JCM 4234</strain>
    </source>
</reference>
<name>A0A918GU36_STRGD</name>
<evidence type="ECO:0000313" key="2">
    <source>
        <dbReference type="Proteomes" id="UP000653493"/>
    </source>
</evidence>
<sequence length="143" mass="15407">MGGLVDPQVVALAGTAGTTIVTLMATDVWQRTRDGVTAIWRRVHPDRADAVAGELDLTRDEILAARNAGDAQTEAELQAEWQGRVRRLLQADPAIAADLRTLLDELSPQSATSGDVCNVQLHARATGNGRIYQAGRDQHIKES</sequence>
<accession>A0A918GU36</accession>
<protein>
    <submittedName>
        <fullName evidence="1">Uncharacterized protein</fullName>
    </submittedName>
</protein>
<keyword evidence="2" id="KW-1185">Reference proteome</keyword>